<evidence type="ECO:0000256" key="2">
    <source>
        <dbReference type="ARBA" id="ARBA00022475"/>
    </source>
</evidence>
<evidence type="ECO:0000256" key="3">
    <source>
        <dbReference type="ARBA" id="ARBA00022729"/>
    </source>
</evidence>
<keyword evidence="12" id="KW-1185">Reference proteome</keyword>
<evidence type="ECO:0000256" key="6">
    <source>
        <dbReference type="ARBA" id="ARBA00023180"/>
    </source>
</evidence>
<keyword evidence="8" id="KW-1064">Adaptive immunity</keyword>
<evidence type="ECO:0000256" key="1">
    <source>
        <dbReference type="ARBA" id="ARBA00004236"/>
    </source>
</evidence>
<comment type="subcellular location">
    <subcellularLocation>
        <location evidence="1">Cell membrane</location>
    </subcellularLocation>
</comment>
<feature type="chain" id="PRO_5046726654" description="Ig-like domain-containing protein" evidence="9">
    <location>
        <begin position="24"/>
        <end position="125"/>
    </location>
</feature>
<keyword evidence="5" id="KW-1015">Disulfide bond</keyword>
<keyword evidence="8" id="KW-1279">T cell receptor</keyword>
<dbReference type="InterPro" id="IPR036179">
    <property type="entry name" value="Ig-like_dom_sf"/>
</dbReference>
<dbReference type="InterPro" id="IPR003599">
    <property type="entry name" value="Ig_sub"/>
</dbReference>
<dbReference type="PANTHER" id="PTHR19339:SF8">
    <property type="entry name" value="IG-LIKE DOMAIN-CONTAINING PROTEIN"/>
    <property type="match status" value="1"/>
</dbReference>
<keyword evidence="2" id="KW-1003">Cell membrane</keyword>
<keyword evidence="4" id="KW-0472">Membrane</keyword>
<comment type="subunit">
    <text evidence="7">Alpha-beta TR is a heterodimer composed of an alpha and beta chain; disulfide-linked. The alpha-beta TR is associated with the transmembrane signaling CD3 coreceptor proteins to form the TR-CD3 (TcR or TCR). The assembly of alpha-beta TR heterodimers with CD3 occurs in the endoplasmic reticulum where a single alpha-beta TR heterodimer associates with one CD3D-CD3E heterodimer, one CD3G-CD3E heterodimer and one CD247 homodimer forming a stable octameric structure. CD3D-CD3E and CD3G-CD3E heterodimers preferentially associate with TR alpha and TR beta chains, respectively. The association of the CD247 homodimer is the last step of TcR assembly in the endoplasmic reticulum and is required for transport to the cell surface.</text>
</comment>
<reference evidence="11" key="2">
    <citation type="submission" date="2025-08" db="UniProtKB">
        <authorList>
            <consortium name="Ensembl"/>
        </authorList>
    </citation>
    <scope>IDENTIFICATION</scope>
    <source>
        <strain evidence="11">breed Abyssinian</strain>
    </source>
</reference>
<keyword evidence="3 9" id="KW-0732">Signal</keyword>
<accession>A0ABI7YXM2</accession>
<name>A0ABI7YXM2_FELCA</name>
<keyword evidence="8" id="KW-0391">Immunity</keyword>
<evidence type="ECO:0000256" key="5">
    <source>
        <dbReference type="ARBA" id="ARBA00023157"/>
    </source>
</evidence>
<dbReference type="Pfam" id="PF07686">
    <property type="entry name" value="V-set"/>
    <property type="match status" value="1"/>
</dbReference>
<dbReference type="Gene3D" id="2.60.40.10">
    <property type="entry name" value="Immunoglobulins"/>
    <property type="match status" value="1"/>
</dbReference>
<dbReference type="InterPro" id="IPR013106">
    <property type="entry name" value="Ig_V-set"/>
</dbReference>
<dbReference type="SMART" id="SM00406">
    <property type="entry name" value="IGv"/>
    <property type="match status" value="1"/>
</dbReference>
<dbReference type="InterPro" id="IPR051896">
    <property type="entry name" value="TCR_alpha_variable"/>
</dbReference>
<dbReference type="SMART" id="SM00409">
    <property type="entry name" value="IG"/>
    <property type="match status" value="1"/>
</dbReference>
<evidence type="ECO:0000313" key="11">
    <source>
        <dbReference type="Ensembl" id="ENSFCTP00005038739.1"/>
    </source>
</evidence>
<dbReference type="Proteomes" id="UP000823872">
    <property type="component" value="Chromosome B3"/>
</dbReference>
<sequence length="125" mass="14226">MQTQMRVLLGLLWLQTCWVRVQMNVEQSPGVLNLQEGRNTSMMCNYSSIITSVQWFQQNPEGHLVSLSFITSGMQRKGRLIFTLNFQERNSHLHITDSQPGDSGTYFCTVEAQCSADTCGLYMKP</sequence>
<evidence type="ECO:0000256" key="4">
    <source>
        <dbReference type="ARBA" id="ARBA00023136"/>
    </source>
</evidence>
<proteinExistence type="predicted"/>
<dbReference type="PANTHER" id="PTHR19339">
    <property type="entry name" value="T CELL RECEPTOR ALPHA VARIABLE 39"/>
    <property type="match status" value="1"/>
</dbReference>
<dbReference type="InterPro" id="IPR013783">
    <property type="entry name" value="Ig-like_fold"/>
</dbReference>
<organism evidence="11 12">
    <name type="scientific">Felis catus</name>
    <name type="common">Cat</name>
    <name type="synonym">Felis silvestris catus</name>
    <dbReference type="NCBI Taxonomy" id="9685"/>
    <lineage>
        <taxon>Eukaryota</taxon>
        <taxon>Metazoa</taxon>
        <taxon>Chordata</taxon>
        <taxon>Craniata</taxon>
        <taxon>Vertebrata</taxon>
        <taxon>Euteleostomi</taxon>
        <taxon>Mammalia</taxon>
        <taxon>Eutheria</taxon>
        <taxon>Laurasiatheria</taxon>
        <taxon>Carnivora</taxon>
        <taxon>Feliformia</taxon>
        <taxon>Felidae</taxon>
        <taxon>Felinae</taxon>
        <taxon>Felis</taxon>
    </lineage>
</organism>
<protein>
    <recommendedName>
        <fullName evidence="10">Ig-like domain-containing protein</fullName>
    </recommendedName>
</protein>
<evidence type="ECO:0000256" key="7">
    <source>
        <dbReference type="ARBA" id="ARBA00038651"/>
    </source>
</evidence>
<reference evidence="11 12" key="1">
    <citation type="submission" date="2021-02" db="EMBL/GenBank/DDBJ databases">
        <title>Safari Cat Assemblies.</title>
        <authorList>
            <person name="Bredemeyer K.R."/>
            <person name="Murphy W.J."/>
        </authorList>
    </citation>
    <scope>NUCLEOTIDE SEQUENCE [LARGE SCALE GENOMIC DNA]</scope>
</reference>
<gene>
    <name evidence="11" type="primary">TRAV41</name>
</gene>
<dbReference type="Ensembl" id="ENSFCTT00005052779.1">
    <property type="protein sequence ID" value="ENSFCTP00005038739.1"/>
    <property type="gene ID" value="ENSFCTG00005018370.1"/>
</dbReference>
<feature type="signal peptide" evidence="9">
    <location>
        <begin position="1"/>
        <end position="23"/>
    </location>
</feature>
<keyword evidence="6" id="KW-0325">Glycoprotein</keyword>
<evidence type="ECO:0000313" key="12">
    <source>
        <dbReference type="Proteomes" id="UP000823872"/>
    </source>
</evidence>
<reference evidence="11" key="3">
    <citation type="submission" date="2025-09" db="UniProtKB">
        <authorList>
            <consortium name="Ensembl"/>
        </authorList>
    </citation>
    <scope>IDENTIFICATION</scope>
    <source>
        <strain evidence="11">breed Abyssinian</strain>
    </source>
</reference>
<feature type="domain" description="Ig-like" evidence="10">
    <location>
        <begin position="23"/>
        <end position="111"/>
    </location>
</feature>
<dbReference type="PROSITE" id="PS50835">
    <property type="entry name" value="IG_LIKE"/>
    <property type="match status" value="1"/>
</dbReference>
<dbReference type="SUPFAM" id="SSF48726">
    <property type="entry name" value="Immunoglobulin"/>
    <property type="match status" value="1"/>
</dbReference>
<dbReference type="GeneTree" id="ENSGT00900000140957"/>
<evidence type="ECO:0000256" key="8">
    <source>
        <dbReference type="ARBA" id="ARBA00043266"/>
    </source>
</evidence>
<dbReference type="InterPro" id="IPR007110">
    <property type="entry name" value="Ig-like_dom"/>
</dbReference>
<evidence type="ECO:0000259" key="10">
    <source>
        <dbReference type="PROSITE" id="PS50835"/>
    </source>
</evidence>
<evidence type="ECO:0000256" key="9">
    <source>
        <dbReference type="SAM" id="SignalP"/>
    </source>
</evidence>